<dbReference type="RefSeq" id="WP_209859966.1">
    <property type="nucleotide sequence ID" value="NZ_JAGGLD010000001.1"/>
</dbReference>
<dbReference type="Proteomes" id="UP001519288">
    <property type="component" value="Unassembled WGS sequence"/>
</dbReference>
<keyword evidence="5" id="KW-1185">Reference proteome</keyword>
<comment type="caution">
    <text evidence="4">The sequence shown here is derived from an EMBL/GenBank/DDBJ whole genome shotgun (WGS) entry which is preliminary data.</text>
</comment>
<dbReference type="InterPro" id="IPR036736">
    <property type="entry name" value="ACP-like_sf"/>
</dbReference>
<dbReference type="Gene3D" id="3.10.129.10">
    <property type="entry name" value="Hotdog Thioesterase"/>
    <property type="match status" value="1"/>
</dbReference>
<accession>A0ABS4JEM7</accession>
<evidence type="ECO:0000259" key="3">
    <source>
        <dbReference type="PROSITE" id="PS50075"/>
    </source>
</evidence>
<dbReference type="SMART" id="SM00823">
    <property type="entry name" value="PKS_PP"/>
    <property type="match status" value="1"/>
</dbReference>
<proteinExistence type="predicted"/>
<name>A0ABS4JEM7_9BACL</name>
<dbReference type="PROSITE" id="PS50075">
    <property type="entry name" value="CARRIER"/>
    <property type="match status" value="1"/>
</dbReference>
<dbReference type="PROSITE" id="PS00012">
    <property type="entry name" value="PHOSPHOPANTETHEINE"/>
    <property type="match status" value="1"/>
</dbReference>
<feature type="domain" description="Carrier" evidence="3">
    <location>
        <begin position="342"/>
        <end position="419"/>
    </location>
</feature>
<reference evidence="4 5" key="1">
    <citation type="submission" date="2021-03" db="EMBL/GenBank/DDBJ databases">
        <title>Genomic Encyclopedia of Type Strains, Phase IV (KMG-IV): sequencing the most valuable type-strain genomes for metagenomic binning, comparative biology and taxonomic classification.</title>
        <authorList>
            <person name="Goeker M."/>
        </authorList>
    </citation>
    <scope>NUCLEOTIDE SEQUENCE [LARGE SCALE GENOMIC DNA]</scope>
    <source>
        <strain evidence="4 5">DSM 26806</strain>
    </source>
</reference>
<dbReference type="Gene3D" id="3.40.50.1820">
    <property type="entry name" value="alpha/beta hydrolase"/>
    <property type="match status" value="1"/>
</dbReference>
<gene>
    <name evidence="4" type="ORF">J2Z69_001188</name>
</gene>
<dbReference type="InterPro" id="IPR029058">
    <property type="entry name" value="AB_hydrolase_fold"/>
</dbReference>
<dbReference type="SMART" id="SM01294">
    <property type="entry name" value="PKS_PP_betabranch"/>
    <property type="match status" value="1"/>
</dbReference>
<dbReference type="InterPro" id="IPR009081">
    <property type="entry name" value="PP-bd_ACP"/>
</dbReference>
<dbReference type="SUPFAM" id="SSF47336">
    <property type="entry name" value="ACP-like"/>
    <property type="match status" value="1"/>
</dbReference>
<dbReference type="Pfam" id="PF00975">
    <property type="entry name" value="Thioesterase"/>
    <property type="match status" value="1"/>
</dbReference>
<dbReference type="InterPro" id="IPR020806">
    <property type="entry name" value="PKS_PP-bd"/>
</dbReference>
<keyword evidence="2" id="KW-0597">Phosphoprotein</keyword>
<protein>
    <submittedName>
        <fullName evidence="4">Thioesterase domain-containing protein/aryl carrier-like protein</fullName>
    </submittedName>
</protein>
<evidence type="ECO:0000313" key="5">
    <source>
        <dbReference type="Proteomes" id="UP001519288"/>
    </source>
</evidence>
<dbReference type="InterPro" id="IPR001031">
    <property type="entry name" value="Thioesterase"/>
</dbReference>
<dbReference type="Gene3D" id="1.10.1200.10">
    <property type="entry name" value="ACP-like"/>
    <property type="match status" value="1"/>
</dbReference>
<dbReference type="Pfam" id="PF00550">
    <property type="entry name" value="PP-binding"/>
    <property type="match status" value="1"/>
</dbReference>
<evidence type="ECO:0000313" key="4">
    <source>
        <dbReference type="EMBL" id="MBP2000169.1"/>
    </source>
</evidence>
<dbReference type="InterPro" id="IPR006162">
    <property type="entry name" value="Ppantetheine_attach_site"/>
</dbReference>
<dbReference type="SUPFAM" id="SSF53474">
    <property type="entry name" value="alpha/beta-Hydrolases"/>
    <property type="match status" value="1"/>
</dbReference>
<evidence type="ECO:0000256" key="1">
    <source>
        <dbReference type="ARBA" id="ARBA00022450"/>
    </source>
</evidence>
<dbReference type="EMBL" id="JAGGLD010000001">
    <property type="protein sequence ID" value="MBP2000169.1"/>
    <property type="molecule type" value="Genomic_DNA"/>
</dbReference>
<evidence type="ECO:0000256" key="2">
    <source>
        <dbReference type="ARBA" id="ARBA00022553"/>
    </source>
</evidence>
<organism evidence="4 5">
    <name type="scientific">Paenibacillus shirakamiensis</name>
    <dbReference type="NCBI Taxonomy" id="1265935"/>
    <lineage>
        <taxon>Bacteria</taxon>
        <taxon>Bacillati</taxon>
        <taxon>Bacillota</taxon>
        <taxon>Bacilli</taxon>
        <taxon>Bacillales</taxon>
        <taxon>Paenibacillaceae</taxon>
        <taxon>Paenibacillus</taxon>
    </lineage>
</organism>
<keyword evidence="1" id="KW-0596">Phosphopantetheine</keyword>
<sequence>MNFLEYVLSEVKHKRISKEDAMDVLYQFHHRIEEKEETQKQDSSEVGHVSELREHPLLHHNISGLTNLEFSSNFAQDKLYWGNTQQDNKDHLSEFLYLEMIRAALLKGIAHQEHDEETIIHLYEIAWGIPSGQNSTSMDLHTYLIEQGEEILFEIYSNSAEDEEPLVHCQGRAMLQRKSNINLSWSQLYREGLQGVTRIKVPSSSINPVKNNDQANVYSYIQAWNIGLTSVAHSITDVTEGDPLPRLQYVDEWECIDSSISPVWVCVKGYTNHKGMQQFDMDWCGEKGELIISMRGILFQNDEVQGSAHSIIPVLKQGTGNSPVSQVQLTHTIATTSPIQSMTLEEVMEKLITSFACVLDLHRKDVDVEISFIQVGLDSIAGIEWVRDLNQIFSIELTLAQIHENSTIRDLALWIAEHLSSTTDSSAIDSLEPIRLPEYTSVSPIPLGSELPPKNTVLKRWNLENRLFPSAWPQYPELIKLHQGSLKGRPIFWIHGGNGSVHSYTSIARHVDRPMYGIQPRGWMTSREPLQGIQAMAAYYIQIIQSVQPQGPYELGGFSLGGRIAYEITRQLQELGQSVQSIVFIDSYLQTPYQKEQEDLEEYKKIISLQAVNSILMAYPSQDGHSVTDKLIHAEQMYTNSKNVDSLVFLEQLLLIAEERGMNSIHPDWKTRVLQSIRIQVAYQLSQYPILPLLYPDEVSAYYFRCEGESFYGDLLPYFTWGERKESSRYWEEWKALLPHFEVMDVPANSHYGLLSSSAAMQRITEFCAELYNSNSKYEQTILKIGENI</sequence>